<dbReference type="STRING" id="82633.GCA_000974605_01658"/>
<evidence type="ECO:0000313" key="4">
    <source>
        <dbReference type="EMBL" id="PLP98871.1"/>
    </source>
</evidence>
<sequence>MVAPTIVTSAAARASASAATAHVDTFARDRLPPPDTWPVFQFNDDTRYPARLNAAVELLDRHVAGGNGQRVAVRHERDGRIETVTYAQLAALVNRIAHVLVEDMKLVPGNRVLLRGPNNLMMAASWLATLKAGLIAVPTMPLLRAKELRQIIDKAQVTAALCDARLREELDANQRADGEHYCPTLTTVRYFNGTGAGSLEAAMDGKPDTFAACDTAADDICLIAFTSGTTGQPKGTVHFHRDVLAMCDLFPRHVLKPTPDDVFCGTPPIAFTFGLGGMLCFPLRIGASTALAEKLTPETLLKLIQDHRATVVFTAPTFYRQMATLAKQFDIGSLKKSVSAGEALPDATRQAWKAATGIEMTDGLGGTEMMHIFVSSAGADVRPGAVGRVVPGYEARIVDDNMQPVPPGTVGKLAVRGPTGCRYLDDPRQEVYVRDGWNLPGDTFMADEDGYYFYQARSDDMIISAGYNIAGPEVEGTLMKHAFVAECGVVGAADVERGQVVTAYVVLRPGVAADEVTRTALQDYCKREIAPYKYPRRIEFVAVLPRTETGKLQRFRLRQMANEGGQP</sequence>
<feature type="domain" description="AMP-binding enzyme C-terminal" evidence="3">
    <location>
        <begin position="473"/>
        <end position="551"/>
    </location>
</feature>
<dbReference type="InterPro" id="IPR025110">
    <property type="entry name" value="AMP-bd_C"/>
</dbReference>
<comment type="caution">
    <text evidence="4">The sequence shown here is derived from an EMBL/GenBank/DDBJ whole genome shotgun (WGS) entry which is preliminary data.</text>
</comment>
<dbReference type="PROSITE" id="PS00455">
    <property type="entry name" value="AMP_BINDING"/>
    <property type="match status" value="1"/>
</dbReference>
<keyword evidence="1 4" id="KW-0436">Ligase</keyword>
<organism evidence="4 5">
    <name type="scientific">Cupriavidus pauculus</name>
    <dbReference type="NCBI Taxonomy" id="82633"/>
    <lineage>
        <taxon>Bacteria</taxon>
        <taxon>Pseudomonadati</taxon>
        <taxon>Pseudomonadota</taxon>
        <taxon>Betaproteobacteria</taxon>
        <taxon>Burkholderiales</taxon>
        <taxon>Burkholderiaceae</taxon>
        <taxon>Cupriavidus</taxon>
    </lineage>
</organism>
<dbReference type="EMBL" id="PJRP01000009">
    <property type="protein sequence ID" value="PLP98871.1"/>
    <property type="molecule type" value="Genomic_DNA"/>
</dbReference>
<dbReference type="InterPro" id="IPR045851">
    <property type="entry name" value="AMP-bd_C_sf"/>
</dbReference>
<gene>
    <name evidence="4" type="ORF">CYJ10_18960</name>
</gene>
<evidence type="ECO:0000259" key="3">
    <source>
        <dbReference type="Pfam" id="PF13193"/>
    </source>
</evidence>
<dbReference type="PANTHER" id="PTHR43352:SF1">
    <property type="entry name" value="ANTHRANILATE--COA LIGASE"/>
    <property type="match status" value="1"/>
</dbReference>
<feature type="domain" description="AMP-dependent synthetase/ligase" evidence="2">
    <location>
        <begin position="63"/>
        <end position="419"/>
    </location>
</feature>
<dbReference type="Proteomes" id="UP000234341">
    <property type="component" value="Unassembled WGS sequence"/>
</dbReference>
<dbReference type="InterPro" id="IPR000873">
    <property type="entry name" value="AMP-dep_synth/lig_dom"/>
</dbReference>
<dbReference type="SUPFAM" id="SSF56801">
    <property type="entry name" value="Acetyl-CoA synthetase-like"/>
    <property type="match status" value="1"/>
</dbReference>
<evidence type="ECO:0000259" key="2">
    <source>
        <dbReference type="Pfam" id="PF00501"/>
    </source>
</evidence>
<dbReference type="Gene3D" id="3.40.50.12780">
    <property type="entry name" value="N-terminal domain of ligase-like"/>
    <property type="match status" value="1"/>
</dbReference>
<dbReference type="AlphaFoldDB" id="A0A2N5C9J8"/>
<dbReference type="Pfam" id="PF13193">
    <property type="entry name" value="AMP-binding_C"/>
    <property type="match status" value="1"/>
</dbReference>
<dbReference type="Gene3D" id="3.30.300.30">
    <property type="match status" value="1"/>
</dbReference>
<name>A0A2N5C9J8_9BURK</name>
<dbReference type="GO" id="GO:0016878">
    <property type="term" value="F:acid-thiol ligase activity"/>
    <property type="evidence" value="ECO:0007669"/>
    <property type="project" value="TreeGrafter"/>
</dbReference>
<evidence type="ECO:0000256" key="1">
    <source>
        <dbReference type="ARBA" id="ARBA00022598"/>
    </source>
</evidence>
<dbReference type="OrthoDB" id="9766486at2"/>
<dbReference type="RefSeq" id="WP_101683021.1">
    <property type="nucleotide sequence ID" value="NZ_PJRP01000009.1"/>
</dbReference>
<dbReference type="InterPro" id="IPR042099">
    <property type="entry name" value="ANL_N_sf"/>
</dbReference>
<protein>
    <submittedName>
        <fullName evidence="4">2-aminobenzoate-CoA ligase</fullName>
    </submittedName>
</protein>
<dbReference type="PANTHER" id="PTHR43352">
    <property type="entry name" value="ACETYL-COA SYNTHETASE"/>
    <property type="match status" value="1"/>
</dbReference>
<proteinExistence type="predicted"/>
<dbReference type="Pfam" id="PF00501">
    <property type="entry name" value="AMP-binding"/>
    <property type="match status" value="1"/>
</dbReference>
<dbReference type="GO" id="GO:0044550">
    <property type="term" value="P:secondary metabolite biosynthetic process"/>
    <property type="evidence" value="ECO:0007669"/>
    <property type="project" value="TreeGrafter"/>
</dbReference>
<accession>A0A2N5C9J8</accession>
<dbReference type="InterPro" id="IPR020845">
    <property type="entry name" value="AMP-binding_CS"/>
</dbReference>
<evidence type="ECO:0000313" key="5">
    <source>
        <dbReference type="Proteomes" id="UP000234341"/>
    </source>
</evidence>
<reference evidence="4 5" key="1">
    <citation type="submission" date="2017-12" db="EMBL/GenBank/DDBJ databases">
        <title>Genome sequence of the active heterotrophic nitrifier-denitrifier, Cupriavidus pauculus UM1.</title>
        <authorList>
            <person name="Putonti C."/>
            <person name="Castignetti D."/>
        </authorList>
    </citation>
    <scope>NUCLEOTIDE SEQUENCE [LARGE SCALE GENOMIC DNA]</scope>
    <source>
        <strain evidence="4 5">UM1</strain>
    </source>
</reference>